<proteinExistence type="predicted"/>
<protein>
    <submittedName>
        <fullName evidence="1">Redoxin domain-containing protein</fullName>
    </submittedName>
</protein>
<name>A0ABY7WBA9_9SPHI</name>
<dbReference type="PANTHER" id="PTHR42852">
    <property type="entry name" value="THIOL:DISULFIDE INTERCHANGE PROTEIN DSBE"/>
    <property type="match status" value="1"/>
</dbReference>
<dbReference type="Proteomes" id="UP001221558">
    <property type="component" value="Chromosome"/>
</dbReference>
<evidence type="ECO:0000313" key="1">
    <source>
        <dbReference type="EMBL" id="WDF66934.1"/>
    </source>
</evidence>
<dbReference type="PANTHER" id="PTHR42852:SF17">
    <property type="entry name" value="THIOREDOXIN-LIKE PROTEIN HI_1115"/>
    <property type="match status" value="1"/>
</dbReference>
<dbReference type="SUPFAM" id="SSF52833">
    <property type="entry name" value="Thioredoxin-like"/>
    <property type="match status" value="1"/>
</dbReference>
<organism evidence="1 2">
    <name type="scientific">Sphingobacterium oryzagri</name>
    <dbReference type="NCBI Taxonomy" id="3025669"/>
    <lineage>
        <taxon>Bacteria</taxon>
        <taxon>Pseudomonadati</taxon>
        <taxon>Bacteroidota</taxon>
        <taxon>Sphingobacteriia</taxon>
        <taxon>Sphingobacteriales</taxon>
        <taxon>Sphingobacteriaceae</taxon>
        <taxon>Sphingobacterium</taxon>
    </lineage>
</organism>
<dbReference type="CDD" id="cd02966">
    <property type="entry name" value="TlpA_like_family"/>
    <property type="match status" value="1"/>
</dbReference>
<sequence>MSAQTLPVSNEVEGRLDISPITAGEYIPDEIWELSFERISYGGKSDFIKLSDYKGKTIVIDFWATTCVGCIANMPFMHDLIEGLQDDVVMLPITFEGRDRIVKFLSVTRSQTIQDLGNRFFSLVDGKVMDRLIPHRFIPHVAIINKQGILEQSIPPQLLSKTILSNIAKGEPYQIERYIGQLDTTMLADNVVGLAQNRPKLYSAVSSYIDGYEMSSKAYLDSAQGIQYQRHVNRSILALMEFALGNQGFRAAAPNRLIMLSADSVNLDFWQTGLPLNEKLFSVSYEHSLPLDWPKSRVNARMHRDITDFTGYHFGVVTRQMRCLSIRRQSGAVLERSKEHGIRTLRVKEEELMSKMPRHMGRSSSGAKNYLLNAKMSSLLYYINEQTSTPMPLAFDETGIDYRFDIDLPDRQGDLPSLISALEKQGFQVVIEERPLKMMVVGDRPLDQYDLNGLELRLTKYGYIADTKGGAL</sequence>
<gene>
    <name evidence="1" type="ORF">PQ465_11515</name>
</gene>
<dbReference type="InterPro" id="IPR050553">
    <property type="entry name" value="Thioredoxin_ResA/DsbE_sf"/>
</dbReference>
<keyword evidence="2" id="KW-1185">Reference proteome</keyword>
<accession>A0ABY7WBA9</accession>
<dbReference type="Gene3D" id="3.40.30.10">
    <property type="entry name" value="Glutaredoxin"/>
    <property type="match status" value="1"/>
</dbReference>
<reference evidence="1 2" key="1">
    <citation type="submission" date="2023-02" db="EMBL/GenBank/DDBJ databases">
        <title>Genome sequence of Sphingobacterium sp. KACC 22765.</title>
        <authorList>
            <person name="Kim S."/>
            <person name="Heo J."/>
            <person name="Kwon S.-W."/>
        </authorList>
    </citation>
    <scope>NUCLEOTIDE SEQUENCE [LARGE SCALE GENOMIC DNA]</scope>
    <source>
        <strain evidence="1 2">KACC 22765</strain>
    </source>
</reference>
<evidence type="ECO:0000313" key="2">
    <source>
        <dbReference type="Proteomes" id="UP001221558"/>
    </source>
</evidence>
<dbReference type="EMBL" id="CP117880">
    <property type="protein sequence ID" value="WDF66934.1"/>
    <property type="molecule type" value="Genomic_DNA"/>
</dbReference>
<dbReference type="InterPro" id="IPR036249">
    <property type="entry name" value="Thioredoxin-like_sf"/>
</dbReference>
<dbReference type="RefSeq" id="WP_274265674.1">
    <property type="nucleotide sequence ID" value="NZ_CP117880.1"/>
</dbReference>